<keyword evidence="5" id="KW-0539">Nucleus</keyword>
<keyword evidence="9" id="KW-1185">Reference proteome</keyword>
<dbReference type="GO" id="GO:0006351">
    <property type="term" value="P:DNA-templated transcription"/>
    <property type="evidence" value="ECO:0007669"/>
    <property type="project" value="InterPro"/>
</dbReference>
<dbReference type="STRING" id="363999.A0A439CUA3"/>
<gene>
    <name evidence="8" type="ORF">EKO27_g9397</name>
</gene>
<feature type="domain" description="Xylanolytic transcriptional activator regulatory" evidence="7">
    <location>
        <begin position="139"/>
        <end position="219"/>
    </location>
</feature>
<evidence type="ECO:0000256" key="3">
    <source>
        <dbReference type="ARBA" id="ARBA00023125"/>
    </source>
</evidence>
<name>A0A439CUA3_9PEZI</name>
<feature type="region of interest" description="Disordered" evidence="6">
    <location>
        <begin position="1"/>
        <end position="56"/>
    </location>
</feature>
<evidence type="ECO:0000313" key="8">
    <source>
        <dbReference type="EMBL" id="RWA05712.1"/>
    </source>
</evidence>
<keyword evidence="3" id="KW-0238">DNA-binding</keyword>
<accession>A0A439CUA3</accession>
<evidence type="ECO:0000256" key="5">
    <source>
        <dbReference type="ARBA" id="ARBA00023242"/>
    </source>
</evidence>
<dbReference type="PANTHER" id="PTHR47540:SF3">
    <property type="entry name" value="ZN(II)2CYS6 TRANSCRIPTION FACTOR (EUROFUNG)"/>
    <property type="match status" value="1"/>
</dbReference>
<organism evidence="8 9">
    <name type="scientific">Xylaria grammica</name>
    <dbReference type="NCBI Taxonomy" id="363999"/>
    <lineage>
        <taxon>Eukaryota</taxon>
        <taxon>Fungi</taxon>
        <taxon>Dikarya</taxon>
        <taxon>Ascomycota</taxon>
        <taxon>Pezizomycotina</taxon>
        <taxon>Sordariomycetes</taxon>
        <taxon>Xylariomycetidae</taxon>
        <taxon>Xylariales</taxon>
        <taxon>Xylariaceae</taxon>
        <taxon>Xylaria</taxon>
    </lineage>
</organism>
<dbReference type="GO" id="GO:0005634">
    <property type="term" value="C:nucleus"/>
    <property type="evidence" value="ECO:0007669"/>
    <property type="project" value="UniProtKB-SubCell"/>
</dbReference>
<sequence length="425" mass="47580">MRISGAVCTRQEEGVGEAELDHTPRNIQPANPHREAKGRSLRASSEPGERDRQGHFVGASSGLTFLLRLQRRLRRDPDTAPKTSVFTLGDAVLPTFDETSFTIPPRQEAESILKTYFELASPTYRYLHRPTVAGWMRELYVDGNIAGARLILALGLYRGKKKPEGGLYPPTGFIELECGKRTYWAAYTLDRYLSAILGRPCAFHDDNIDQEPPAIVEDQNLNSDSIIADDKRNMNTMLAPFSHRMLSLILGETLRRLYGIKSLDKATQYATMSELGTKVDAWKRDLPAFLNADKVDSKLLVPLFQRQSNILGLASAHVRILIYRPCLFSDYDKSLGTLSQATEDNVAKCVNAAMDIVTVVDRMIESAQFYAASWFSHYQAFCAVVVLYTYTIRCKLDRTIWGKYYHAAESCQGCVATVANVDSLA</sequence>
<dbReference type="AlphaFoldDB" id="A0A439CUA3"/>
<evidence type="ECO:0000313" key="9">
    <source>
        <dbReference type="Proteomes" id="UP000286045"/>
    </source>
</evidence>
<dbReference type="PANTHER" id="PTHR47540">
    <property type="entry name" value="THIAMINE REPRESSIBLE GENES REGULATORY PROTEIN THI5"/>
    <property type="match status" value="1"/>
</dbReference>
<dbReference type="InterPro" id="IPR007219">
    <property type="entry name" value="XnlR_reg_dom"/>
</dbReference>
<proteinExistence type="predicted"/>
<comment type="caution">
    <text evidence="8">The sequence shown here is derived from an EMBL/GenBank/DDBJ whole genome shotgun (WGS) entry which is preliminary data.</text>
</comment>
<keyword evidence="2" id="KW-0805">Transcription regulation</keyword>
<evidence type="ECO:0000259" key="7">
    <source>
        <dbReference type="SMART" id="SM00906"/>
    </source>
</evidence>
<reference evidence="8 9" key="1">
    <citation type="submission" date="2018-12" db="EMBL/GenBank/DDBJ databases">
        <title>Draft genome sequence of Xylaria grammica IHI A82.</title>
        <authorList>
            <person name="Buettner E."/>
            <person name="Kellner H."/>
        </authorList>
    </citation>
    <scope>NUCLEOTIDE SEQUENCE [LARGE SCALE GENOMIC DNA]</scope>
    <source>
        <strain evidence="8 9">IHI A82</strain>
    </source>
</reference>
<evidence type="ECO:0000256" key="6">
    <source>
        <dbReference type="SAM" id="MobiDB-lite"/>
    </source>
</evidence>
<evidence type="ECO:0000256" key="2">
    <source>
        <dbReference type="ARBA" id="ARBA00023015"/>
    </source>
</evidence>
<dbReference type="GO" id="GO:0008270">
    <property type="term" value="F:zinc ion binding"/>
    <property type="evidence" value="ECO:0007669"/>
    <property type="project" value="InterPro"/>
</dbReference>
<dbReference type="Pfam" id="PF04082">
    <property type="entry name" value="Fungal_trans"/>
    <property type="match status" value="1"/>
</dbReference>
<dbReference type="Proteomes" id="UP000286045">
    <property type="component" value="Unassembled WGS sequence"/>
</dbReference>
<protein>
    <recommendedName>
        <fullName evidence="7">Xylanolytic transcriptional activator regulatory domain-containing protein</fullName>
    </recommendedName>
</protein>
<comment type="subcellular location">
    <subcellularLocation>
        <location evidence="1">Nucleus</location>
    </subcellularLocation>
</comment>
<dbReference type="CDD" id="cd12148">
    <property type="entry name" value="fungal_TF_MHR"/>
    <property type="match status" value="1"/>
</dbReference>
<keyword evidence="4" id="KW-0804">Transcription</keyword>
<dbReference type="GO" id="GO:0045944">
    <property type="term" value="P:positive regulation of transcription by RNA polymerase II"/>
    <property type="evidence" value="ECO:0007669"/>
    <property type="project" value="TreeGrafter"/>
</dbReference>
<dbReference type="EMBL" id="RYZI01000409">
    <property type="protein sequence ID" value="RWA05712.1"/>
    <property type="molecule type" value="Genomic_DNA"/>
</dbReference>
<evidence type="ECO:0000256" key="4">
    <source>
        <dbReference type="ARBA" id="ARBA00023163"/>
    </source>
</evidence>
<dbReference type="InterPro" id="IPR051711">
    <property type="entry name" value="Stress_Response_Reg"/>
</dbReference>
<dbReference type="GO" id="GO:0043565">
    <property type="term" value="F:sequence-specific DNA binding"/>
    <property type="evidence" value="ECO:0007669"/>
    <property type="project" value="TreeGrafter"/>
</dbReference>
<dbReference type="SMART" id="SM00906">
    <property type="entry name" value="Fungal_trans"/>
    <property type="match status" value="1"/>
</dbReference>
<evidence type="ECO:0000256" key="1">
    <source>
        <dbReference type="ARBA" id="ARBA00004123"/>
    </source>
</evidence>